<dbReference type="Gene3D" id="3.40.630.30">
    <property type="match status" value="1"/>
</dbReference>
<name>M3C0X1_SPHMS</name>
<gene>
    <name evidence="2" type="ORF">SEPMUDRAFT_41979</name>
</gene>
<accession>M3C0X1</accession>
<dbReference type="OrthoDB" id="2019666at2759"/>
<evidence type="ECO:0000313" key="2">
    <source>
        <dbReference type="EMBL" id="EMF13931.1"/>
    </source>
</evidence>
<evidence type="ECO:0000313" key="3">
    <source>
        <dbReference type="Proteomes" id="UP000016931"/>
    </source>
</evidence>
<feature type="non-terminal residue" evidence="2">
    <location>
        <position position="1"/>
    </location>
</feature>
<dbReference type="EMBL" id="KB456263">
    <property type="protein sequence ID" value="EMF13931.1"/>
    <property type="molecule type" value="Genomic_DNA"/>
</dbReference>
<organism evidence="2 3">
    <name type="scientific">Sphaerulina musiva (strain SO2202)</name>
    <name type="common">Poplar stem canker fungus</name>
    <name type="synonym">Septoria musiva</name>
    <dbReference type="NCBI Taxonomy" id="692275"/>
    <lineage>
        <taxon>Eukaryota</taxon>
        <taxon>Fungi</taxon>
        <taxon>Dikarya</taxon>
        <taxon>Ascomycota</taxon>
        <taxon>Pezizomycotina</taxon>
        <taxon>Dothideomycetes</taxon>
        <taxon>Dothideomycetidae</taxon>
        <taxon>Mycosphaerellales</taxon>
        <taxon>Mycosphaerellaceae</taxon>
        <taxon>Sphaerulina</taxon>
    </lineage>
</organism>
<dbReference type="InterPro" id="IPR016181">
    <property type="entry name" value="Acyl_CoA_acyltransferase"/>
</dbReference>
<dbReference type="eggNOG" id="ENOG502S4C5">
    <property type="taxonomic scope" value="Eukaryota"/>
</dbReference>
<evidence type="ECO:0000259" key="1">
    <source>
        <dbReference type="Pfam" id="PF00583"/>
    </source>
</evidence>
<feature type="domain" description="N-acetyltransferase" evidence="1">
    <location>
        <begin position="41"/>
        <end position="124"/>
    </location>
</feature>
<sequence>VSQACALFSSHYGFWAASHNRVRMGPRTLKRKILPHPVDPSCSSICVRALINNKERLIGHVFASQWKISCGEGEWVHVVWITQLVVSQSYRRLGIATTLIQYVQDTFRDWRYAGVLSAHPAAIQAVGRVFGTGGGGVGLVELEDTRRFAKEVMESAPVEYVRKAELRGRLFGEQVAEEVEGMGMASHGGCVAWANTGFYIDHAEVREVLRRLEAEGKKWRLGDLPVGCEFVLVVERK</sequence>
<dbReference type="CDD" id="cd04301">
    <property type="entry name" value="NAT_SF"/>
    <property type="match status" value="1"/>
</dbReference>
<protein>
    <recommendedName>
        <fullName evidence="1">N-acetyltransferase domain-containing protein</fullName>
    </recommendedName>
</protein>
<dbReference type="Pfam" id="PF00583">
    <property type="entry name" value="Acetyltransf_1"/>
    <property type="match status" value="1"/>
</dbReference>
<dbReference type="SUPFAM" id="SSF55729">
    <property type="entry name" value="Acyl-CoA N-acyltransferases (Nat)"/>
    <property type="match status" value="1"/>
</dbReference>
<dbReference type="OMA" id="NVCWITQ"/>
<dbReference type="InterPro" id="IPR000182">
    <property type="entry name" value="GNAT_dom"/>
</dbReference>
<dbReference type="Proteomes" id="UP000016931">
    <property type="component" value="Unassembled WGS sequence"/>
</dbReference>
<dbReference type="HOGENOM" id="CLU_056576_0_0_1"/>
<dbReference type="AlphaFoldDB" id="M3C0X1"/>
<dbReference type="STRING" id="692275.M3C0X1"/>
<dbReference type="GeneID" id="27905986"/>
<dbReference type="RefSeq" id="XP_016762052.1">
    <property type="nucleotide sequence ID" value="XM_016908849.1"/>
</dbReference>
<reference evidence="2 3" key="1">
    <citation type="journal article" date="2012" name="PLoS Pathog.">
        <title>Diverse lifestyles and strategies of plant pathogenesis encoded in the genomes of eighteen Dothideomycetes fungi.</title>
        <authorList>
            <person name="Ohm R.A."/>
            <person name="Feau N."/>
            <person name="Henrissat B."/>
            <person name="Schoch C.L."/>
            <person name="Horwitz B.A."/>
            <person name="Barry K.W."/>
            <person name="Condon B.J."/>
            <person name="Copeland A.C."/>
            <person name="Dhillon B."/>
            <person name="Glaser F."/>
            <person name="Hesse C.N."/>
            <person name="Kosti I."/>
            <person name="LaButti K."/>
            <person name="Lindquist E.A."/>
            <person name="Lucas S."/>
            <person name="Salamov A.A."/>
            <person name="Bradshaw R.E."/>
            <person name="Ciuffetti L."/>
            <person name="Hamelin R.C."/>
            <person name="Kema G.H.J."/>
            <person name="Lawrence C."/>
            <person name="Scott J.A."/>
            <person name="Spatafora J.W."/>
            <person name="Turgeon B.G."/>
            <person name="de Wit P.J.G.M."/>
            <person name="Zhong S."/>
            <person name="Goodwin S.B."/>
            <person name="Grigoriev I.V."/>
        </authorList>
    </citation>
    <scope>NUCLEOTIDE SEQUENCE [LARGE SCALE GENOMIC DNA]</scope>
    <source>
        <strain evidence="2 3">SO2202</strain>
    </source>
</reference>
<dbReference type="GO" id="GO:0016747">
    <property type="term" value="F:acyltransferase activity, transferring groups other than amino-acyl groups"/>
    <property type="evidence" value="ECO:0007669"/>
    <property type="project" value="InterPro"/>
</dbReference>
<proteinExistence type="predicted"/>
<keyword evidence="3" id="KW-1185">Reference proteome</keyword>